<organism evidence="4 5">
    <name type="scientific">Georgenia deserti</name>
    <dbReference type="NCBI Taxonomy" id="2093781"/>
    <lineage>
        <taxon>Bacteria</taxon>
        <taxon>Bacillati</taxon>
        <taxon>Actinomycetota</taxon>
        <taxon>Actinomycetes</taxon>
        <taxon>Micrococcales</taxon>
        <taxon>Bogoriellaceae</taxon>
        <taxon>Georgenia</taxon>
    </lineage>
</organism>
<dbReference type="Proteomes" id="UP001597277">
    <property type="component" value="Unassembled WGS sequence"/>
</dbReference>
<dbReference type="InterPro" id="IPR024983">
    <property type="entry name" value="CHAT_dom"/>
</dbReference>
<name>A0ABW4L0I1_9MICO</name>
<gene>
    <name evidence="4" type="ORF">ACFSE6_04630</name>
</gene>
<protein>
    <submittedName>
        <fullName evidence="4">CHAT domain-containing protein</fullName>
    </submittedName>
</protein>
<feature type="compositionally biased region" description="Basic and acidic residues" evidence="2">
    <location>
        <begin position="90"/>
        <end position="146"/>
    </location>
</feature>
<evidence type="ECO:0000256" key="1">
    <source>
        <dbReference type="SAM" id="Coils"/>
    </source>
</evidence>
<dbReference type="EMBL" id="JBHUEE010000002">
    <property type="protein sequence ID" value="MFD1717108.1"/>
    <property type="molecule type" value="Genomic_DNA"/>
</dbReference>
<feature type="region of interest" description="Disordered" evidence="2">
    <location>
        <begin position="32"/>
        <end position="149"/>
    </location>
</feature>
<evidence type="ECO:0000313" key="4">
    <source>
        <dbReference type="EMBL" id="MFD1717108.1"/>
    </source>
</evidence>
<keyword evidence="1" id="KW-0175">Coiled coil</keyword>
<comment type="caution">
    <text evidence="4">The sequence shown here is derived from an EMBL/GenBank/DDBJ whole genome shotgun (WGS) entry which is preliminary data.</text>
</comment>
<reference evidence="5" key="1">
    <citation type="journal article" date="2019" name="Int. J. Syst. Evol. Microbiol.">
        <title>The Global Catalogue of Microorganisms (GCM) 10K type strain sequencing project: providing services to taxonomists for standard genome sequencing and annotation.</title>
        <authorList>
            <consortium name="The Broad Institute Genomics Platform"/>
            <consortium name="The Broad Institute Genome Sequencing Center for Infectious Disease"/>
            <person name="Wu L."/>
            <person name="Ma J."/>
        </authorList>
    </citation>
    <scope>NUCLEOTIDE SEQUENCE [LARGE SCALE GENOMIC DNA]</scope>
    <source>
        <strain evidence="5">JCM 17130</strain>
    </source>
</reference>
<evidence type="ECO:0000259" key="3">
    <source>
        <dbReference type="Pfam" id="PF12770"/>
    </source>
</evidence>
<evidence type="ECO:0000313" key="5">
    <source>
        <dbReference type="Proteomes" id="UP001597277"/>
    </source>
</evidence>
<feature type="coiled-coil region" evidence="1">
    <location>
        <begin position="4"/>
        <end position="31"/>
    </location>
</feature>
<feature type="domain" description="CHAT" evidence="3">
    <location>
        <begin position="181"/>
        <end position="353"/>
    </location>
</feature>
<feature type="region of interest" description="Disordered" evidence="2">
    <location>
        <begin position="358"/>
        <end position="381"/>
    </location>
</feature>
<dbReference type="RefSeq" id="WP_388002704.1">
    <property type="nucleotide sequence ID" value="NZ_JBHUEE010000002.1"/>
</dbReference>
<sequence>MARTDTLRREIATLEGKLAALIKDLAKYMDAAGKATKTASKKRADGARTSSSSTRRMAESAAEREEKKAADATKKAGEVRGKIATAEKSLAQKRESLASAERDEQRARDRETASRTSKERSAQQAKDRETKKRQDQEKAHAREMARLSRPSAEIRYVSVQPPKPEPLRVLYLTANPHAMEATIEHPYGSVETNGVWLRVDQEVRQVRQSLRASKWRDLVTVEHLPAATGLDLIDGLNDHRPHVVHFSGHASAWGLLFESEEGSQDGVRLAFDLLARVLGATDEPPRLVVLNACESLEGADDLLQTVPTVIGMSESITDLAAITFAARFYAAIASAQSVASAVEQAKAAMQMASLEDSQLPEIRTRDDLDPTTLKLVEPPQQ</sequence>
<proteinExistence type="predicted"/>
<dbReference type="Pfam" id="PF12770">
    <property type="entry name" value="CHAT"/>
    <property type="match status" value="1"/>
</dbReference>
<evidence type="ECO:0000256" key="2">
    <source>
        <dbReference type="SAM" id="MobiDB-lite"/>
    </source>
</evidence>
<keyword evidence="5" id="KW-1185">Reference proteome</keyword>
<feature type="compositionally biased region" description="Basic and acidic residues" evidence="2">
    <location>
        <begin position="56"/>
        <end position="81"/>
    </location>
</feature>
<accession>A0ABW4L0I1</accession>